<sequence>MHPQRDIYGDTGDGGVRLGGGAARWHLYDDRVDLAPHEPAARRTRFDAELLPFVADLDACALAVIDVQNDFCSPGGWTDRSGLDHTACRAAVPGAVRAVRAARRHRIPVLWIYWHNRPDLRNLGAPTLWSFKHRRNQRGIGEELDRGRVLTAGSWGAELVDELKELVEPEDIRVSKFRMNGFHGTHLDQVLRSQGIRTLFLAGVNVDQCVSATMEEAYFLDYGVVLVEDATATSSPGYCKEAVIFNAKQCWGFVTTTDRFAEPTPEPVPGG</sequence>
<organism evidence="3 4">
    <name type="scientific">Micromonospora krabiensis</name>
    <dbReference type="NCBI Taxonomy" id="307121"/>
    <lineage>
        <taxon>Bacteria</taxon>
        <taxon>Bacillati</taxon>
        <taxon>Actinomycetota</taxon>
        <taxon>Actinomycetes</taxon>
        <taxon>Micromonosporales</taxon>
        <taxon>Micromonosporaceae</taxon>
        <taxon>Micromonospora</taxon>
    </lineage>
</organism>
<proteinExistence type="predicted"/>
<keyword evidence="4" id="KW-1185">Reference proteome</keyword>
<dbReference type="InterPro" id="IPR036380">
    <property type="entry name" value="Isochorismatase-like_sf"/>
</dbReference>
<dbReference type="Pfam" id="PF00857">
    <property type="entry name" value="Isochorismatase"/>
    <property type="match status" value="1"/>
</dbReference>
<protein>
    <submittedName>
        <fullName evidence="3">Nicotinamidase-related amidase</fullName>
    </submittedName>
</protein>
<feature type="domain" description="Isochorismatase-like" evidence="2">
    <location>
        <begin position="61"/>
        <end position="258"/>
    </location>
</feature>
<evidence type="ECO:0000313" key="4">
    <source>
        <dbReference type="Proteomes" id="UP000199393"/>
    </source>
</evidence>
<dbReference type="InterPro" id="IPR050272">
    <property type="entry name" value="Isochorismatase-like_hydrls"/>
</dbReference>
<dbReference type="PANTHER" id="PTHR43540">
    <property type="entry name" value="PEROXYUREIDOACRYLATE/UREIDOACRYLATE AMIDOHYDROLASE-RELATED"/>
    <property type="match status" value="1"/>
</dbReference>
<dbReference type="SUPFAM" id="SSF52499">
    <property type="entry name" value="Isochorismatase-like hydrolases"/>
    <property type="match status" value="1"/>
</dbReference>
<dbReference type="RefSeq" id="WP_091596674.1">
    <property type="nucleotide sequence ID" value="NZ_JBHRWG010000002.1"/>
</dbReference>
<dbReference type="GO" id="GO:0016787">
    <property type="term" value="F:hydrolase activity"/>
    <property type="evidence" value="ECO:0007669"/>
    <property type="project" value="UniProtKB-KW"/>
</dbReference>
<reference evidence="4" key="1">
    <citation type="submission" date="2016-06" db="EMBL/GenBank/DDBJ databases">
        <authorList>
            <person name="Varghese N."/>
        </authorList>
    </citation>
    <scope>NUCLEOTIDE SEQUENCE [LARGE SCALE GENOMIC DNA]</scope>
    <source>
        <strain evidence="4">DSM 45344</strain>
    </source>
</reference>
<evidence type="ECO:0000313" key="3">
    <source>
        <dbReference type="EMBL" id="SBV30524.1"/>
    </source>
</evidence>
<accession>A0A1C3ND53</accession>
<evidence type="ECO:0000259" key="2">
    <source>
        <dbReference type="Pfam" id="PF00857"/>
    </source>
</evidence>
<evidence type="ECO:0000256" key="1">
    <source>
        <dbReference type="ARBA" id="ARBA00022801"/>
    </source>
</evidence>
<dbReference type="Gene3D" id="3.40.50.850">
    <property type="entry name" value="Isochorismatase-like"/>
    <property type="match status" value="1"/>
</dbReference>
<dbReference type="EMBL" id="LT598496">
    <property type="protein sequence ID" value="SBV30524.1"/>
    <property type="molecule type" value="Genomic_DNA"/>
</dbReference>
<dbReference type="CDD" id="cd00431">
    <property type="entry name" value="cysteine_hydrolases"/>
    <property type="match status" value="1"/>
</dbReference>
<keyword evidence="1" id="KW-0378">Hydrolase</keyword>
<dbReference type="InterPro" id="IPR000868">
    <property type="entry name" value="Isochorismatase-like_dom"/>
</dbReference>
<dbReference type="STRING" id="307121.GA0070620_6122"/>
<gene>
    <name evidence="3" type="ORF">GA0070620_6122</name>
</gene>
<name>A0A1C3ND53_9ACTN</name>
<dbReference type="OrthoDB" id="9814140at2"/>
<dbReference type="AlphaFoldDB" id="A0A1C3ND53"/>
<dbReference type="Proteomes" id="UP000199393">
    <property type="component" value="Chromosome I"/>
</dbReference>